<dbReference type="InterPro" id="IPR017900">
    <property type="entry name" value="4Fe4S_Fe_S_CS"/>
</dbReference>
<organism evidence="5 6">
    <name type="scientific">Methylomusa anaerophila</name>
    <dbReference type="NCBI Taxonomy" id="1930071"/>
    <lineage>
        <taxon>Bacteria</taxon>
        <taxon>Bacillati</taxon>
        <taxon>Bacillota</taxon>
        <taxon>Negativicutes</taxon>
        <taxon>Selenomonadales</taxon>
        <taxon>Sporomusaceae</taxon>
        <taxon>Methylomusa</taxon>
    </lineage>
</organism>
<protein>
    <submittedName>
        <fullName evidence="5">2-oxoglutarate-acceptor oxidoreductase subunit OorD</fullName>
    </submittedName>
</protein>
<dbReference type="SUPFAM" id="SSF54862">
    <property type="entry name" value="4Fe-4S ferredoxins"/>
    <property type="match status" value="1"/>
</dbReference>
<dbReference type="PANTHER" id="PTHR43122">
    <property type="entry name" value="FERREDOXIN SUBUNIT OF PYRUVATE:FLAVODOXIN OXIDOREDUCTASE-RELATED"/>
    <property type="match status" value="1"/>
</dbReference>
<keyword evidence="1" id="KW-0479">Metal-binding</keyword>
<name>A0A348AJ93_9FIRM</name>
<evidence type="ECO:0000313" key="5">
    <source>
        <dbReference type="EMBL" id="BBB91141.1"/>
    </source>
</evidence>
<gene>
    <name evidence="5" type="ORF">MAMMFC1_01812</name>
</gene>
<evidence type="ECO:0000256" key="2">
    <source>
        <dbReference type="ARBA" id="ARBA00023004"/>
    </source>
</evidence>
<dbReference type="InterPro" id="IPR017896">
    <property type="entry name" value="4Fe4S_Fe-S-bd"/>
</dbReference>
<dbReference type="PANTHER" id="PTHR43122:SF1">
    <property type="entry name" value="IRON-SULFUR-BINDING PROTEIN"/>
    <property type="match status" value="1"/>
</dbReference>
<sequence>MACEPKQGAYQVEVDGQGCKACGYCREVCPREVFGQADYFNDKGYKPVQATAPENCIGCRRCFFACPDFAINIAKRPVKEDCHEKSI</sequence>
<dbReference type="PROSITE" id="PS00198">
    <property type="entry name" value="4FE4S_FER_1"/>
    <property type="match status" value="2"/>
</dbReference>
<keyword evidence="2" id="KW-0408">Iron</keyword>
<dbReference type="OrthoDB" id="1683619at2"/>
<keyword evidence="6" id="KW-1185">Reference proteome</keyword>
<dbReference type="PROSITE" id="PS51379">
    <property type="entry name" value="4FE4S_FER_2"/>
    <property type="match status" value="2"/>
</dbReference>
<dbReference type="KEGG" id="mana:MAMMFC1_01812"/>
<dbReference type="Gene3D" id="3.30.70.20">
    <property type="match status" value="1"/>
</dbReference>
<accession>A0A348AJ93</accession>
<evidence type="ECO:0000256" key="1">
    <source>
        <dbReference type="ARBA" id="ARBA00022723"/>
    </source>
</evidence>
<dbReference type="GO" id="GO:0046872">
    <property type="term" value="F:metal ion binding"/>
    <property type="evidence" value="ECO:0007669"/>
    <property type="project" value="UniProtKB-KW"/>
</dbReference>
<evidence type="ECO:0000259" key="4">
    <source>
        <dbReference type="PROSITE" id="PS51379"/>
    </source>
</evidence>
<proteinExistence type="predicted"/>
<dbReference type="Pfam" id="PF12838">
    <property type="entry name" value="Fer4_7"/>
    <property type="match status" value="1"/>
</dbReference>
<feature type="domain" description="4Fe-4S ferredoxin-type" evidence="4">
    <location>
        <begin position="10"/>
        <end position="39"/>
    </location>
</feature>
<feature type="domain" description="4Fe-4S ferredoxin-type" evidence="4">
    <location>
        <begin position="46"/>
        <end position="76"/>
    </location>
</feature>
<dbReference type="GO" id="GO:0051536">
    <property type="term" value="F:iron-sulfur cluster binding"/>
    <property type="evidence" value="ECO:0007669"/>
    <property type="project" value="UniProtKB-KW"/>
</dbReference>
<dbReference type="EMBL" id="AP018449">
    <property type="protein sequence ID" value="BBB91141.1"/>
    <property type="molecule type" value="Genomic_DNA"/>
</dbReference>
<dbReference type="Proteomes" id="UP000276437">
    <property type="component" value="Chromosome"/>
</dbReference>
<keyword evidence="3" id="KW-0411">Iron-sulfur</keyword>
<dbReference type="RefSeq" id="WP_126308203.1">
    <property type="nucleotide sequence ID" value="NZ_AP018449.1"/>
</dbReference>
<evidence type="ECO:0000313" key="6">
    <source>
        <dbReference type="Proteomes" id="UP000276437"/>
    </source>
</evidence>
<dbReference type="AlphaFoldDB" id="A0A348AJ93"/>
<evidence type="ECO:0000256" key="3">
    <source>
        <dbReference type="ARBA" id="ARBA00023014"/>
    </source>
</evidence>
<reference evidence="5 6" key="1">
    <citation type="journal article" date="2018" name="Int. J. Syst. Evol. Microbiol.">
        <title>Methylomusa anaerophila gen. nov., sp. nov., an anaerobic methanol-utilizing bacterium isolated from a microbial fuel cell.</title>
        <authorList>
            <person name="Amano N."/>
            <person name="Yamamuro A."/>
            <person name="Miyahara M."/>
            <person name="Kouzuma A."/>
            <person name="Abe T."/>
            <person name="Watanabe K."/>
        </authorList>
    </citation>
    <scope>NUCLEOTIDE SEQUENCE [LARGE SCALE GENOMIC DNA]</scope>
    <source>
        <strain evidence="5 6">MMFC1</strain>
    </source>
</reference>